<dbReference type="InterPro" id="IPR008928">
    <property type="entry name" value="6-hairpin_glycosidase_sf"/>
</dbReference>
<keyword evidence="2" id="KW-1133">Transmembrane helix</keyword>
<feature type="signal peptide" evidence="3">
    <location>
        <begin position="1"/>
        <end position="35"/>
    </location>
</feature>
<gene>
    <name evidence="4" type="ORF">NLI96_g12102</name>
</gene>
<dbReference type="GO" id="GO:0005975">
    <property type="term" value="P:carbohydrate metabolic process"/>
    <property type="evidence" value="ECO:0007669"/>
    <property type="project" value="InterPro"/>
</dbReference>
<dbReference type="SUPFAM" id="SSF48208">
    <property type="entry name" value="Six-hairpin glycosidases"/>
    <property type="match status" value="1"/>
</dbReference>
<keyword evidence="2" id="KW-0472">Membrane</keyword>
<evidence type="ECO:0000313" key="4">
    <source>
        <dbReference type="EMBL" id="KAJ3475029.1"/>
    </source>
</evidence>
<dbReference type="Proteomes" id="UP001212997">
    <property type="component" value="Unassembled WGS sequence"/>
</dbReference>
<dbReference type="Gene3D" id="1.50.10.20">
    <property type="match status" value="1"/>
</dbReference>
<keyword evidence="2" id="KW-0812">Transmembrane</keyword>
<proteinExistence type="predicted"/>
<keyword evidence="5" id="KW-1185">Reference proteome</keyword>
<feature type="compositionally biased region" description="Basic and acidic residues" evidence="1">
    <location>
        <begin position="554"/>
        <end position="567"/>
    </location>
</feature>
<sequence>MTSELLFTSCAPFMFGSQQMMCILLFTFCLQITLGCCQDFSIPSEWRKPTSSRSKLELRVVAQSVIEGIIPIFNGDVPVIVDKFGQTAQLYCAIALYDRLVSNSSYKGTVRSMLASVPGLYPGYYAIPSSAGRPNLDPLGWALAAMYAFHAYGDQGFVDIATSLWDEVNKYLITPQDFASGNLSLAHMSLTYASTCQTDSVVGGLLGETLYVVGPEAKQTLTMDAGTQCGFVALSTYLFEATSDRKYSDAASVTSAFFKAHLYNNSTTFREFLIYTNQGPPQCFIDHTQSPANPASLGLCLEAIGIYANVIGSSEWMRFLQEWIVGIIKYPTSDLTLQSGILKASGGGEPFEDEDGAMKAMESAFIRGMYVTWSRIEPTSAVARLIEAFITVQYNALLDLASEPDVYRFSWQWQGPPATQSLPWAQAAALSVLDAAIGLPPGSPVRVSSNPSESPTAATTTGQLSANLKVPDAHLIIGLSVAAASVLSAAIVLAFRVYRRRRIQYLVNKEDGREIVPSNSNSRMERLGLNGIEPFSLRQIPSENVNRRPQKSASQDRRSARFEHEKGTISLFSIEPRPTEPLQFDEGASQARDVATSDVACGGGTETSAPRPPSTSDNPTSMRKPELTIGTHANPVMTQDLRIPTQSLEIARGLDIDERDLSSTIPALIRRINRALARLPHSSQIPIEDRAELPPEYEEPLSVPFESIDKLFLRSHNLLRSFRRYGSLHGYGFTST</sequence>
<evidence type="ECO:0008006" key="6">
    <source>
        <dbReference type="Google" id="ProtNLM"/>
    </source>
</evidence>
<comment type="caution">
    <text evidence="4">The sequence shown here is derived from an EMBL/GenBank/DDBJ whole genome shotgun (WGS) entry which is preliminary data.</text>
</comment>
<evidence type="ECO:0000256" key="2">
    <source>
        <dbReference type="SAM" id="Phobius"/>
    </source>
</evidence>
<dbReference type="AlphaFoldDB" id="A0AAD5UQP7"/>
<protein>
    <recommendedName>
        <fullName evidence="6">Glycoside hydrolase family 76 protein</fullName>
    </recommendedName>
</protein>
<accession>A0AAD5UQP7</accession>
<evidence type="ECO:0000256" key="3">
    <source>
        <dbReference type="SAM" id="SignalP"/>
    </source>
</evidence>
<name>A0AAD5UQP7_9APHY</name>
<organism evidence="4 5">
    <name type="scientific">Meripilus lineatus</name>
    <dbReference type="NCBI Taxonomy" id="2056292"/>
    <lineage>
        <taxon>Eukaryota</taxon>
        <taxon>Fungi</taxon>
        <taxon>Dikarya</taxon>
        <taxon>Basidiomycota</taxon>
        <taxon>Agaricomycotina</taxon>
        <taxon>Agaricomycetes</taxon>
        <taxon>Polyporales</taxon>
        <taxon>Meripilaceae</taxon>
        <taxon>Meripilus</taxon>
    </lineage>
</organism>
<feature type="transmembrane region" description="Helical" evidence="2">
    <location>
        <begin position="473"/>
        <end position="495"/>
    </location>
</feature>
<evidence type="ECO:0000256" key="1">
    <source>
        <dbReference type="SAM" id="MobiDB-lite"/>
    </source>
</evidence>
<feature type="region of interest" description="Disordered" evidence="1">
    <location>
        <begin position="538"/>
        <end position="633"/>
    </location>
</feature>
<keyword evidence="3" id="KW-0732">Signal</keyword>
<reference evidence="4" key="1">
    <citation type="submission" date="2022-07" db="EMBL/GenBank/DDBJ databases">
        <title>Genome Sequence of Physisporinus lineatus.</title>
        <authorList>
            <person name="Buettner E."/>
        </authorList>
    </citation>
    <scope>NUCLEOTIDE SEQUENCE</scope>
    <source>
        <strain evidence="4">VT162</strain>
    </source>
</reference>
<feature type="chain" id="PRO_5042030056" description="Glycoside hydrolase family 76 protein" evidence="3">
    <location>
        <begin position="36"/>
        <end position="736"/>
    </location>
</feature>
<dbReference type="EMBL" id="JANAWD010000930">
    <property type="protein sequence ID" value="KAJ3475029.1"/>
    <property type="molecule type" value="Genomic_DNA"/>
</dbReference>
<evidence type="ECO:0000313" key="5">
    <source>
        <dbReference type="Proteomes" id="UP001212997"/>
    </source>
</evidence>